<feature type="domain" description="PBP" evidence="2">
    <location>
        <begin position="34"/>
        <end position="257"/>
    </location>
</feature>
<reference evidence="4" key="1">
    <citation type="submission" date="2016-11" db="EMBL/GenBank/DDBJ databases">
        <authorList>
            <person name="Varghese N."/>
            <person name="Submissions S."/>
        </authorList>
    </citation>
    <scope>NUCLEOTIDE SEQUENCE [LARGE SCALE GENOMIC DNA]</scope>
    <source>
        <strain evidence="4">DSM 9756</strain>
    </source>
</reference>
<dbReference type="SUPFAM" id="SSF53850">
    <property type="entry name" value="Periplasmic binding protein-like II"/>
    <property type="match status" value="1"/>
</dbReference>
<dbReference type="Pfam" id="PF12849">
    <property type="entry name" value="PBP_like_2"/>
    <property type="match status" value="1"/>
</dbReference>
<dbReference type="Proteomes" id="UP000184076">
    <property type="component" value="Unassembled WGS sequence"/>
</dbReference>
<gene>
    <name evidence="3" type="ORF">SAMN02745206_01162</name>
</gene>
<organism evidence="3 4">
    <name type="scientific">Desulfacinum infernum DSM 9756</name>
    <dbReference type="NCBI Taxonomy" id="1121391"/>
    <lineage>
        <taxon>Bacteria</taxon>
        <taxon>Pseudomonadati</taxon>
        <taxon>Thermodesulfobacteriota</taxon>
        <taxon>Syntrophobacteria</taxon>
        <taxon>Syntrophobacterales</taxon>
        <taxon>Syntrophobacteraceae</taxon>
        <taxon>Desulfacinum</taxon>
    </lineage>
</organism>
<dbReference type="InterPro" id="IPR024370">
    <property type="entry name" value="PBP_domain"/>
</dbReference>
<keyword evidence="1" id="KW-0732">Signal</keyword>
<dbReference type="AlphaFoldDB" id="A0A1M4XZS3"/>
<dbReference type="PANTHER" id="PTHR37945">
    <property type="entry name" value="EXTRACELLULAR TUNGSTATE BINDING PROTEIN"/>
    <property type="match status" value="1"/>
</dbReference>
<name>A0A1M4XZS3_9BACT</name>
<dbReference type="STRING" id="1121391.SAMN02745206_01162"/>
<dbReference type="OrthoDB" id="186379at2"/>
<feature type="chain" id="PRO_5012115477" evidence="1">
    <location>
        <begin position="23"/>
        <end position="280"/>
    </location>
</feature>
<dbReference type="EMBL" id="FQVB01000009">
    <property type="protein sequence ID" value="SHE99077.1"/>
    <property type="molecule type" value="Genomic_DNA"/>
</dbReference>
<dbReference type="PANTHER" id="PTHR37945:SF1">
    <property type="entry name" value="EXTRACELLULAR TUNGSTATE BINDING PROTEIN"/>
    <property type="match status" value="1"/>
</dbReference>
<evidence type="ECO:0000259" key="2">
    <source>
        <dbReference type="Pfam" id="PF12849"/>
    </source>
</evidence>
<feature type="signal peptide" evidence="1">
    <location>
        <begin position="1"/>
        <end position="22"/>
    </location>
</feature>
<accession>A0A1M4XZS3</accession>
<evidence type="ECO:0000313" key="3">
    <source>
        <dbReference type="EMBL" id="SHE99077.1"/>
    </source>
</evidence>
<keyword evidence="4" id="KW-1185">Reference proteome</keyword>
<evidence type="ECO:0000256" key="1">
    <source>
        <dbReference type="SAM" id="SignalP"/>
    </source>
</evidence>
<proteinExistence type="predicted"/>
<sequence>MKGKLRNTLLVPALFLALFACAGGAPQAADKVLQMATTTSTDNTGLLDYLAPMFKEATGIELRWVAVGTGKALELGKNCDVDVLLVHSPAAEEKYVAEGYGVERTRIMYNDFVIIGPKDDPAGIRGMNASAALKTLAMEKIPFVSRGDSSGTHKKELSLWKAAGIPVEDKADWYIQTGQGMLATINVAAERRGYTLTDRGTYIKYEHTLKGDPPLVILAEGDRNLFNQYSALIVNPQRCPQVKADLAKAFIDWLTSPATQKAIADYKMLGKSLFTPNAER</sequence>
<dbReference type="RefSeq" id="WP_073037831.1">
    <property type="nucleotide sequence ID" value="NZ_FQVB01000009.1"/>
</dbReference>
<evidence type="ECO:0000313" key="4">
    <source>
        <dbReference type="Proteomes" id="UP000184076"/>
    </source>
</evidence>
<protein>
    <submittedName>
        <fullName evidence="3">Tungstate transport system substrate-binding protein</fullName>
    </submittedName>
</protein>
<dbReference type="InterPro" id="IPR052738">
    <property type="entry name" value="ABC-Tungstate_binding"/>
</dbReference>
<dbReference type="PROSITE" id="PS51257">
    <property type="entry name" value="PROKAR_LIPOPROTEIN"/>
    <property type="match status" value="1"/>
</dbReference>
<dbReference type="Gene3D" id="3.40.190.10">
    <property type="entry name" value="Periplasmic binding protein-like II"/>
    <property type="match status" value="2"/>
</dbReference>